<proteinExistence type="predicted"/>
<sequence length="91" mass="10501">MKKIDFRKIKVSDIEGKETTMDISKEMGNTIYKNTPDLGELEFALDLYKKGEVEVTEERAAIVRKYMDVGQFFAYIKKAVCDELDRVLTAK</sequence>
<dbReference type="AlphaFoldDB" id="A0A449I4J1"/>
<dbReference type="RefSeq" id="WP_131752374.1">
    <property type="nucleotide sequence ID" value="NZ_CAACYH010000004.1"/>
</dbReference>
<gene>
    <name evidence="1" type="ORF">NCTC7812_01920</name>
</gene>
<evidence type="ECO:0000313" key="2">
    <source>
        <dbReference type="Proteomes" id="UP000396835"/>
    </source>
</evidence>
<evidence type="ECO:0000313" key="1">
    <source>
        <dbReference type="EMBL" id="VFB14368.1"/>
    </source>
</evidence>
<dbReference type="EMBL" id="CAACYH010000004">
    <property type="protein sequence ID" value="VFB14368.1"/>
    <property type="molecule type" value="Genomic_DNA"/>
</dbReference>
<dbReference type="OrthoDB" id="1029574at2"/>
<accession>A0A449I4J1</accession>
<organism evidence="1 2">
    <name type="scientific">Prevotella heparinolytica</name>
    <dbReference type="NCBI Taxonomy" id="28113"/>
    <lineage>
        <taxon>Bacteria</taxon>
        <taxon>Pseudomonadati</taxon>
        <taxon>Bacteroidota</taxon>
        <taxon>Bacteroidia</taxon>
        <taxon>Bacteroidales</taxon>
        <taxon>Bacteroidaceae</taxon>
        <taxon>Bacteroides</taxon>
    </lineage>
</organism>
<reference evidence="1 2" key="1">
    <citation type="submission" date="2019-02" db="EMBL/GenBank/DDBJ databases">
        <authorList>
            <consortium name="Pathogen Informatics"/>
        </authorList>
    </citation>
    <scope>NUCLEOTIDE SEQUENCE [LARGE SCALE GENOMIC DNA]</scope>
    <source>
        <strain evidence="1 2">3012STDY7078512</strain>
    </source>
</reference>
<dbReference type="Proteomes" id="UP000396835">
    <property type="component" value="Unassembled WGS sequence"/>
</dbReference>
<name>A0A449I4J1_9BACE</name>
<protein>
    <submittedName>
        <fullName evidence="1">Uncharacterized protein</fullName>
    </submittedName>
</protein>